<dbReference type="RefSeq" id="WP_254163199.1">
    <property type="nucleotide sequence ID" value="NZ_JAHESF010000008.1"/>
</dbReference>
<dbReference type="EMBL" id="JAHESF010000008">
    <property type="protein sequence ID" value="MBT1697329.1"/>
    <property type="molecule type" value="Genomic_DNA"/>
</dbReference>
<name>A0AAP2GIT7_9BACT</name>
<keyword evidence="2" id="KW-1185">Reference proteome</keyword>
<evidence type="ECO:0000313" key="1">
    <source>
        <dbReference type="EMBL" id="MBT1697329.1"/>
    </source>
</evidence>
<dbReference type="AlphaFoldDB" id="A0AAP2GIT7"/>
<dbReference type="InterPro" id="IPR020503">
    <property type="entry name" value="Uncharacterised_Rv2561"/>
</dbReference>
<gene>
    <name evidence="1" type="ORF">KK083_10605</name>
</gene>
<organism evidence="1 2">
    <name type="scientific">Chryseosolibacter histidini</name>
    <dbReference type="NCBI Taxonomy" id="2782349"/>
    <lineage>
        <taxon>Bacteria</taxon>
        <taxon>Pseudomonadati</taxon>
        <taxon>Bacteroidota</taxon>
        <taxon>Cytophagia</taxon>
        <taxon>Cytophagales</taxon>
        <taxon>Chryseotaleaceae</taxon>
        <taxon>Chryseosolibacter</taxon>
    </lineage>
</organism>
<dbReference type="Proteomes" id="UP001319200">
    <property type="component" value="Unassembled WGS sequence"/>
</dbReference>
<evidence type="ECO:0000313" key="2">
    <source>
        <dbReference type="Proteomes" id="UP001319200"/>
    </source>
</evidence>
<accession>A0AAP2GIT7</accession>
<dbReference type="Pfam" id="PF10851">
    <property type="entry name" value="DUF2652"/>
    <property type="match status" value="1"/>
</dbReference>
<reference evidence="1 2" key="1">
    <citation type="submission" date="2021-05" db="EMBL/GenBank/DDBJ databases">
        <title>A Polyphasic approach of four new species of the genus Ohtaekwangia: Ohtaekwangia histidinii sp. nov., Ohtaekwangia cretensis sp. nov., Ohtaekwangia indiensis sp. nov., Ohtaekwangia reichenbachii sp. nov. from diverse environment.</title>
        <authorList>
            <person name="Octaviana S."/>
        </authorList>
    </citation>
    <scope>NUCLEOTIDE SEQUENCE [LARGE SCALE GENOMIC DNA]</scope>
    <source>
        <strain evidence="1 2">PWU4</strain>
    </source>
</reference>
<dbReference type="SUPFAM" id="SSF55961">
    <property type="entry name" value="Bet v1-like"/>
    <property type="match status" value="1"/>
</dbReference>
<comment type="caution">
    <text evidence="1">The sequence shown here is derived from an EMBL/GenBank/DDBJ whole genome shotgun (WGS) entry which is preliminary data.</text>
</comment>
<proteinExistence type="predicted"/>
<sequence length="359" mass="41186">MQDKGLLFIPDISGFTRFVNETDIAHSRLIIQELLETIINSNEIGLEVSEVEGDAVLFYKFCNPPSLSELFAQIEKTFCSFHQSLTSYELRRYCQCNACMSAVNLSLKIITHYGEFSTYSVKNFRKLIGKDIIVAHQLLKNDIDQHEYWLVTTNMLDQKTPESLAQWMKWVESSKKTDSGEIQFMYTQLGELRGQVKALPPPAIDLSKMLKVASASHEYDTGLIRLFHAAGDFNHRHQWMEGVIRVEEVGHFLPRVGMRCRCVFKDREVITTASSYRYSTERIEFSETEEGSGNTTNFILEKLDNGKARCTLTYYLKKNVFSYTVFLTGKAKVKERSFQHSLKNIESVLPQIQLPPGVE</sequence>
<protein>
    <submittedName>
        <fullName evidence="1">DUF2652 domain-containing protein</fullName>
    </submittedName>
</protein>